<dbReference type="AlphaFoldDB" id="A0A288Q8M1"/>
<dbReference type="InterPro" id="IPR002921">
    <property type="entry name" value="Fungal_lipase-type"/>
</dbReference>
<dbReference type="GeneID" id="94546038"/>
<dbReference type="Proteomes" id="UP000254912">
    <property type="component" value="Unassembled WGS sequence"/>
</dbReference>
<gene>
    <name evidence="2" type="ORF">DFP99_0468</name>
</gene>
<protein>
    <submittedName>
        <fullName evidence="2">DUF2974 family protein</fullName>
    </submittedName>
</protein>
<dbReference type="GO" id="GO:0006629">
    <property type="term" value="P:lipid metabolic process"/>
    <property type="evidence" value="ECO:0007669"/>
    <property type="project" value="InterPro"/>
</dbReference>
<evidence type="ECO:0000313" key="2">
    <source>
        <dbReference type="EMBL" id="RDL12042.1"/>
    </source>
</evidence>
<dbReference type="Gene3D" id="3.40.50.1820">
    <property type="entry name" value="alpha/beta hydrolase"/>
    <property type="match status" value="1"/>
</dbReference>
<comment type="caution">
    <text evidence="2">The sequence shown here is derived from an EMBL/GenBank/DDBJ whole genome shotgun (WGS) entry which is preliminary data.</text>
</comment>
<dbReference type="KEGG" id="wso:WSWS_00840"/>
<dbReference type="EMBL" id="QRAS01000001">
    <property type="protein sequence ID" value="RDL12042.1"/>
    <property type="molecule type" value="Genomic_DNA"/>
</dbReference>
<dbReference type="SUPFAM" id="SSF53474">
    <property type="entry name" value="alpha/beta-Hydrolases"/>
    <property type="match status" value="1"/>
</dbReference>
<evidence type="ECO:0000313" key="3">
    <source>
        <dbReference type="Proteomes" id="UP000254912"/>
    </source>
</evidence>
<sequence>MAKIKLKYAIPGYLSGQTAQIGQSTVTFDETTLFTDATVFNQPLAQLSAGLAASAYPVVQNSMAHGFACENLRALGFEDIEDFNYSDTAWNATLQTYPTGHDEKNQVAYTLGYQPVWDVVAIVIRGTPQGIEWVGDFQYGGDDGATNLPYHGNYALAGEALLTNLQVYRETHQTSRLWVTGQSRGGAVAEYVAKVLTDEHSATVYSYAVAPAPAFRGEPLTGYANIHNLINPRDFVPNFNVPGWQFYHIGQVHAVHTDQPAFLEKFAEEVDNAFVTNPTAEAAIASMVAIGSGIAPTLVDYYQKQITWHDGAPMTPYEFYFEIAQAFYMDAKDLSPRVFDFAAYTPAEKDWQTLLLYFIGQGEPAVAFNEHASVTYFIATLAQTVA</sequence>
<reference evidence="2 3" key="1">
    <citation type="submission" date="2018-07" db="EMBL/GenBank/DDBJ databases">
        <title>Genomic Encyclopedia of Type Strains, Phase III (KMG-III): the genomes of soil and plant-associated and newly described type strains.</title>
        <authorList>
            <person name="Whitman W."/>
        </authorList>
    </citation>
    <scope>NUCLEOTIDE SEQUENCE [LARGE SCALE GENOMIC DNA]</scope>
    <source>
        <strain evidence="2 3">CECT 7031</strain>
    </source>
</reference>
<evidence type="ECO:0000259" key="1">
    <source>
        <dbReference type="Pfam" id="PF01764"/>
    </source>
</evidence>
<dbReference type="InterPro" id="IPR029058">
    <property type="entry name" value="AB_hydrolase_fold"/>
</dbReference>
<name>A0A288Q8M1_9LACO</name>
<proteinExistence type="predicted"/>
<organism evidence="2 3">
    <name type="scientific">Weissella soli</name>
    <dbReference type="NCBI Taxonomy" id="155866"/>
    <lineage>
        <taxon>Bacteria</taxon>
        <taxon>Bacillati</taxon>
        <taxon>Bacillota</taxon>
        <taxon>Bacilli</taxon>
        <taxon>Lactobacillales</taxon>
        <taxon>Lactobacillaceae</taxon>
        <taxon>Weissella</taxon>
    </lineage>
</organism>
<keyword evidence="3" id="KW-1185">Reference proteome</keyword>
<feature type="domain" description="Fungal lipase-type" evidence="1">
    <location>
        <begin position="122"/>
        <end position="239"/>
    </location>
</feature>
<dbReference type="Pfam" id="PF01764">
    <property type="entry name" value="Lipase_3"/>
    <property type="match status" value="1"/>
</dbReference>
<dbReference type="RefSeq" id="WP_070230100.1">
    <property type="nucleotide sequence ID" value="NZ_BJYO01000002.1"/>
</dbReference>
<accession>A0A288Q8M1</accession>